<name>A0ABW1UP82_9LACO</name>
<evidence type="ECO:0000313" key="2">
    <source>
        <dbReference type="EMBL" id="MFC6315521.1"/>
    </source>
</evidence>
<dbReference type="EMBL" id="JBHSSM010000018">
    <property type="protein sequence ID" value="MFC6315521.1"/>
    <property type="molecule type" value="Genomic_DNA"/>
</dbReference>
<gene>
    <name evidence="2" type="ORF">ACFQHW_08095</name>
</gene>
<keyword evidence="1" id="KW-0732">Signal</keyword>
<organism evidence="2 3">
    <name type="scientific">Lapidilactobacillus achengensis</name>
    <dbReference type="NCBI Taxonomy" id="2486000"/>
    <lineage>
        <taxon>Bacteria</taxon>
        <taxon>Bacillati</taxon>
        <taxon>Bacillota</taxon>
        <taxon>Bacilli</taxon>
        <taxon>Lactobacillales</taxon>
        <taxon>Lactobacillaceae</taxon>
        <taxon>Lapidilactobacillus</taxon>
    </lineage>
</organism>
<feature type="chain" id="PRO_5046478816" description="Lipoprotein" evidence="1">
    <location>
        <begin position="22"/>
        <end position="246"/>
    </location>
</feature>
<dbReference type="PROSITE" id="PS51257">
    <property type="entry name" value="PROKAR_LIPOPROTEIN"/>
    <property type="match status" value="1"/>
</dbReference>
<dbReference type="RefSeq" id="WP_125598548.1">
    <property type="nucleotide sequence ID" value="NZ_JBHSSM010000018.1"/>
</dbReference>
<protein>
    <recommendedName>
        <fullName evidence="4">Lipoprotein</fullName>
    </recommendedName>
</protein>
<comment type="caution">
    <text evidence="2">The sequence shown here is derived from an EMBL/GenBank/DDBJ whole genome shotgun (WGS) entry which is preliminary data.</text>
</comment>
<accession>A0ABW1UP82</accession>
<dbReference type="Proteomes" id="UP001596310">
    <property type="component" value="Unassembled WGS sequence"/>
</dbReference>
<evidence type="ECO:0000256" key="1">
    <source>
        <dbReference type="SAM" id="SignalP"/>
    </source>
</evidence>
<proteinExistence type="predicted"/>
<sequence length="246" mass="26520">MKLKKAVISALLAVGSLFLLAGCGNDSLKLDPSAASYSPDGIVTVVKGNVAKKAKLTYQIGDGAKQAAHVEDGTFVIQVPSQLSDTKVKLTATEAGKTATKTVTVKKTKSLVPYTQFAMAYNMANQQLKTGAKAFPVTIKDGLHDLVDANGMRIRVNVQNQNVVGVAYVFAVKKMKNKTQVKNFAMQLSILAQGVGADGKQVLKDYQKLAKKAENGQTTIDNIYSKAVKFETNFSTEALYMYMLKK</sequence>
<reference evidence="3" key="1">
    <citation type="journal article" date="2019" name="Int. J. Syst. Evol. Microbiol.">
        <title>The Global Catalogue of Microorganisms (GCM) 10K type strain sequencing project: providing services to taxonomists for standard genome sequencing and annotation.</title>
        <authorList>
            <consortium name="The Broad Institute Genomics Platform"/>
            <consortium name="The Broad Institute Genome Sequencing Center for Infectious Disease"/>
            <person name="Wu L."/>
            <person name="Ma J."/>
        </authorList>
    </citation>
    <scope>NUCLEOTIDE SEQUENCE [LARGE SCALE GENOMIC DNA]</scope>
    <source>
        <strain evidence="3">CCM 8897</strain>
    </source>
</reference>
<keyword evidence="3" id="KW-1185">Reference proteome</keyword>
<feature type="signal peptide" evidence="1">
    <location>
        <begin position="1"/>
        <end position="21"/>
    </location>
</feature>
<evidence type="ECO:0008006" key="4">
    <source>
        <dbReference type="Google" id="ProtNLM"/>
    </source>
</evidence>
<evidence type="ECO:0000313" key="3">
    <source>
        <dbReference type="Proteomes" id="UP001596310"/>
    </source>
</evidence>